<gene>
    <name evidence="6" type="ordered locus">M5M_18310</name>
</gene>
<sequence>MKEHLFNLHDVFLFISMAVCLLLSLFQWLLIENGRERSLLAAFLLSLALSSFSVLLLWNTEIHPPAWLADGLLPYLLTLSLLAHGPLLYLYIRSLTQKTVPVSLRDAWHLLPLLLVWIPMLAYGVDASAMRLEAESDTFWLGTLLWDFVKIQPVFYAGWCLWRVMRYQRALQQEYSHYSRRELVWLFLLAGGFMANWVWTLVVHWIAKYASIALADQLGIVDNYVTFILLNALFIYSLVYAQSMLVTQPESTNKAPAEDEDLDEQAVQKVRQAMEQDQLYLEQNVNIEGFASRINLPVRTVSNVINKHFNSNFFEFINGYRVEAAKQMLADPACDNQTILDILLAAGFNSKSAFHRFFSRLVGMSPSEFRKQSRQQA</sequence>
<evidence type="ECO:0000313" key="6">
    <source>
        <dbReference type="EMBL" id="AFV00791.1"/>
    </source>
</evidence>
<evidence type="ECO:0000256" key="4">
    <source>
        <dbReference type="SAM" id="Phobius"/>
    </source>
</evidence>
<dbReference type="eggNOG" id="COG2207">
    <property type="taxonomic scope" value="Bacteria"/>
</dbReference>
<dbReference type="Gene3D" id="1.10.10.60">
    <property type="entry name" value="Homeodomain-like"/>
    <property type="match status" value="1"/>
</dbReference>
<feature type="transmembrane region" description="Helical" evidence="4">
    <location>
        <begin position="183"/>
        <end position="207"/>
    </location>
</feature>
<dbReference type="HOGENOM" id="CLU_041408_2_0_6"/>
<keyword evidence="4" id="KW-1133">Transmembrane helix</keyword>
<dbReference type="InterPro" id="IPR018062">
    <property type="entry name" value="HTH_AraC-typ_CS"/>
</dbReference>
<organism evidence="6 7">
    <name type="scientific">Simiduia agarivorans (strain DSM 21679 / JCM 13881 / BCRC 17597 / SA1)</name>
    <dbReference type="NCBI Taxonomy" id="1117647"/>
    <lineage>
        <taxon>Bacteria</taxon>
        <taxon>Pseudomonadati</taxon>
        <taxon>Pseudomonadota</taxon>
        <taxon>Gammaproteobacteria</taxon>
        <taxon>Cellvibrionales</taxon>
        <taxon>Cellvibrionaceae</taxon>
        <taxon>Simiduia</taxon>
    </lineage>
</organism>
<keyword evidence="4" id="KW-0472">Membrane</keyword>
<proteinExistence type="predicted"/>
<evidence type="ECO:0000256" key="2">
    <source>
        <dbReference type="ARBA" id="ARBA00023125"/>
    </source>
</evidence>
<accession>K4KR91</accession>
<reference evidence="6 7" key="1">
    <citation type="journal article" date="2013" name="Genome Announc.">
        <title>Complete genome sequence of Simiduia agarivorans SA1(T), a marine bacterium able to degrade a variety of polysaccharides.</title>
        <authorList>
            <person name="Lin S.Y."/>
            <person name="Shieh W.Y."/>
            <person name="Chen J.S."/>
            <person name="Tang S.L."/>
        </authorList>
    </citation>
    <scope>NUCLEOTIDE SEQUENCE [LARGE SCALE GENOMIC DNA]</scope>
    <source>
        <strain evidence="7">DSM 21679 / JCM 13881 / BCRC 17597 / SA1</strain>
    </source>
</reference>
<dbReference type="PANTHER" id="PTHR43280:SF29">
    <property type="entry name" value="ARAC-FAMILY TRANSCRIPTIONAL REGULATOR"/>
    <property type="match status" value="1"/>
</dbReference>
<evidence type="ECO:0000256" key="1">
    <source>
        <dbReference type="ARBA" id="ARBA00023015"/>
    </source>
</evidence>
<keyword evidence="4" id="KW-0812">Transmembrane</keyword>
<dbReference type="STRING" id="1117647.M5M_18310"/>
<feature type="transmembrane region" description="Helical" evidence="4">
    <location>
        <begin position="227"/>
        <end position="246"/>
    </location>
</feature>
<evidence type="ECO:0000313" key="7">
    <source>
        <dbReference type="Proteomes" id="UP000000466"/>
    </source>
</evidence>
<dbReference type="SUPFAM" id="SSF46689">
    <property type="entry name" value="Homeodomain-like"/>
    <property type="match status" value="1"/>
</dbReference>
<evidence type="ECO:0000256" key="3">
    <source>
        <dbReference type="ARBA" id="ARBA00023163"/>
    </source>
</evidence>
<keyword evidence="2" id="KW-0238">DNA-binding</keyword>
<dbReference type="PROSITE" id="PS00041">
    <property type="entry name" value="HTH_ARAC_FAMILY_1"/>
    <property type="match status" value="1"/>
</dbReference>
<dbReference type="OrthoDB" id="6866685at2"/>
<dbReference type="SMART" id="SM00342">
    <property type="entry name" value="HTH_ARAC"/>
    <property type="match status" value="1"/>
</dbReference>
<keyword evidence="3" id="KW-0804">Transcription</keyword>
<keyword evidence="1" id="KW-0805">Transcription regulation</keyword>
<dbReference type="EMBL" id="CP003746">
    <property type="protein sequence ID" value="AFV00791.1"/>
    <property type="molecule type" value="Genomic_DNA"/>
</dbReference>
<feature type="transmembrane region" description="Helical" evidence="4">
    <location>
        <begin position="12"/>
        <end position="31"/>
    </location>
</feature>
<dbReference type="InterPro" id="IPR018060">
    <property type="entry name" value="HTH_AraC"/>
</dbReference>
<feature type="transmembrane region" description="Helical" evidence="4">
    <location>
        <begin position="104"/>
        <end position="124"/>
    </location>
</feature>
<evidence type="ECO:0000259" key="5">
    <source>
        <dbReference type="PROSITE" id="PS01124"/>
    </source>
</evidence>
<feature type="domain" description="HTH araC/xylS-type" evidence="5">
    <location>
        <begin position="264"/>
        <end position="372"/>
    </location>
</feature>
<dbReference type="PROSITE" id="PS01124">
    <property type="entry name" value="HTH_ARAC_FAMILY_2"/>
    <property type="match status" value="1"/>
</dbReference>
<dbReference type="KEGG" id="saga:M5M_18310"/>
<feature type="transmembrane region" description="Helical" evidence="4">
    <location>
        <begin position="144"/>
        <end position="162"/>
    </location>
</feature>
<protein>
    <submittedName>
        <fullName evidence="6">AraC family transcriptional regulator</fullName>
    </submittedName>
</protein>
<dbReference type="InterPro" id="IPR009057">
    <property type="entry name" value="Homeodomain-like_sf"/>
</dbReference>
<dbReference type="RefSeq" id="WP_015048941.1">
    <property type="nucleotide sequence ID" value="NC_018868.3"/>
</dbReference>
<dbReference type="GO" id="GO:0043565">
    <property type="term" value="F:sequence-specific DNA binding"/>
    <property type="evidence" value="ECO:0007669"/>
    <property type="project" value="InterPro"/>
</dbReference>
<dbReference type="AlphaFoldDB" id="K4KR91"/>
<dbReference type="Proteomes" id="UP000000466">
    <property type="component" value="Chromosome"/>
</dbReference>
<feature type="transmembrane region" description="Helical" evidence="4">
    <location>
        <begin position="38"/>
        <end position="60"/>
    </location>
</feature>
<dbReference type="Pfam" id="PF12833">
    <property type="entry name" value="HTH_18"/>
    <property type="match status" value="1"/>
</dbReference>
<keyword evidence="7" id="KW-1185">Reference proteome</keyword>
<dbReference type="PANTHER" id="PTHR43280">
    <property type="entry name" value="ARAC-FAMILY TRANSCRIPTIONAL REGULATOR"/>
    <property type="match status" value="1"/>
</dbReference>
<name>K4KR91_SIMAS</name>
<dbReference type="GO" id="GO:0003700">
    <property type="term" value="F:DNA-binding transcription factor activity"/>
    <property type="evidence" value="ECO:0007669"/>
    <property type="project" value="InterPro"/>
</dbReference>
<feature type="transmembrane region" description="Helical" evidence="4">
    <location>
        <begin position="72"/>
        <end position="92"/>
    </location>
</feature>